<dbReference type="InterPro" id="IPR013783">
    <property type="entry name" value="Ig-like_fold"/>
</dbReference>
<dbReference type="KEGG" id="slia:HA039_03310"/>
<gene>
    <name evidence="4" type="ORF">HA039_03310</name>
</gene>
<dbReference type="InterPro" id="IPR003961">
    <property type="entry name" value="FN3_dom"/>
</dbReference>
<evidence type="ECO:0000313" key="4">
    <source>
        <dbReference type="EMBL" id="QIQ01453.1"/>
    </source>
</evidence>
<keyword evidence="5" id="KW-1185">Reference proteome</keyword>
<reference evidence="4 5" key="1">
    <citation type="submission" date="2020-03" db="EMBL/GenBank/DDBJ databases">
        <title>A novel species.</title>
        <authorList>
            <person name="Gao J."/>
        </authorList>
    </citation>
    <scope>NUCLEOTIDE SEQUENCE [LARGE SCALE GENOMIC DNA]</scope>
    <source>
        <strain evidence="4 5">QMT-12</strain>
    </source>
</reference>
<protein>
    <submittedName>
        <fullName evidence="4">PQQ-dependent sugar dehydrogenase</fullName>
    </submittedName>
</protein>
<feature type="domain" description="Fibronectin type-III" evidence="3">
    <location>
        <begin position="19"/>
        <end position="108"/>
    </location>
</feature>
<evidence type="ECO:0000256" key="2">
    <source>
        <dbReference type="ARBA" id="ARBA00023326"/>
    </source>
</evidence>
<dbReference type="PANTHER" id="PTHR19328">
    <property type="entry name" value="HEDGEHOG-INTERACTING PROTEIN"/>
    <property type="match status" value="1"/>
</dbReference>
<name>A0A6G9GT57_9ACTN</name>
<sequence>MTLVLVGLPAPAGAAGTADPGGIRVTATTATSARLAWTAATDDQDVVAYEIRGGDTVLKTLTGTPPTTSATVTGLACATRFTLSVVARDAAGDSSPASGPVSFSTAACQAADGGVPGTPTTLSGGWSVPWGTYWMPDGTSALVTERDTFKVFKVTPAGTRTEVGTVPQTVGTGGEGGLMGVAVDPNWATNRYVYFMHTAAEGNRVARMTYNGTTLSGYTVLLQGIRKNRYHNGGRLLFGPDGFLYASTGDAQQPALAQDRNSLNGKILRLTTTGAPAPGNPFGTHVLSYGHRNPQGMAFDRNGRLWASEFGEVTTDELNLIKSGNNYGWPTCEGTCNVAGMTNPKKTWSTAEASPSGIAVVRNVLYMASLRGERLWRVPITGDTENVGTATAYYIGTYGRLRTVTKAPGADQLWLTTTNADANGGQGPGSDRIFRVTIS</sequence>
<dbReference type="Gene3D" id="2.120.10.30">
    <property type="entry name" value="TolB, C-terminal domain"/>
    <property type="match status" value="1"/>
</dbReference>
<dbReference type="EMBL" id="CP050177">
    <property type="protein sequence ID" value="QIQ01453.1"/>
    <property type="molecule type" value="Genomic_DNA"/>
</dbReference>
<keyword evidence="1" id="KW-0326">Glycosidase</keyword>
<dbReference type="SUPFAM" id="SSF49265">
    <property type="entry name" value="Fibronectin type III"/>
    <property type="match status" value="1"/>
</dbReference>
<organism evidence="4 5">
    <name type="scientific">Streptomyces liangshanensis</name>
    <dbReference type="NCBI Taxonomy" id="2717324"/>
    <lineage>
        <taxon>Bacteria</taxon>
        <taxon>Bacillati</taxon>
        <taxon>Actinomycetota</taxon>
        <taxon>Actinomycetes</taxon>
        <taxon>Kitasatosporales</taxon>
        <taxon>Streptomycetaceae</taxon>
        <taxon>Streptomyces</taxon>
    </lineage>
</organism>
<evidence type="ECO:0000259" key="3">
    <source>
        <dbReference type="PROSITE" id="PS50853"/>
    </source>
</evidence>
<dbReference type="CDD" id="cd00063">
    <property type="entry name" value="FN3"/>
    <property type="match status" value="1"/>
</dbReference>
<dbReference type="Pfam" id="PF07995">
    <property type="entry name" value="GSDH"/>
    <property type="match status" value="1"/>
</dbReference>
<dbReference type="GO" id="GO:0016798">
    <property type="term" value="F:hydrolase activity, acting on glycosyl bonds"/>
    <property type="evidence" value="ECO:0007669"/>
    <property type="project" value="UniProtKB-KW"/>
</dbReference>
<dbReference type="SUPFAM" id="SSF50952">
    <property type="entry name" value="Soluble quinoprotein glucose dehydrogenase"/>
    <property type="match status" value="1"/>
</dbReference>
<proteinExistence type="predicted"/>
<dbReference type="PROSITE" id="PS50853">
    <property type="entry name" value="FN3"/>
    <property type="match status" value="1"/>
</dbReference>
<evidence type="ECO:0000313" key="5">
    <source>
        <dbReference type="Proteomes" id="UP000501179"/>
    </source>
</evidence>
<dbReference type="GO" id="GO:0000272">
    <property type="term" value="P:polysaccharide catabolic process"/>
    <property type="evidence" value="ECO:0007669"/>
    <property type="project" value="UniProtKB-KW"/>
</dbReference>
<dbReference type="InterPro" id="IPR036116">
    <property type="entry name" value="FN3_sf"/>
</dbReference>
<dbReference type="SMART" id="SM00060">
    <property type="entry name" value="FN3"/>
    <property type="match status" value="1"/>
</dbReference>
<keyword evidence="2" id="KW-0119">Carbohydrate metabolism</keyword>
<dbReference type="InterPro" id="IPR011042">
    <property type="entry name" value="6-blade_b-propeller_TolB-like"/>
</dbReference>
<evidence type="ECO:0000256" key="1">
    <source>
        <dbReference type="ARBA" id="ARBA00023295"/>
    </source>
</evidence>
<keyword evidence="2" id="KW-0624">Polysaccharide degradation</keyword>
<dbReference type="Pfam" id="PF00041">
    <property type="entry name" value="fn3"/>
    <property type="match status" value="1"/>
</dbReference>
<accession>A0A6G9GT57</accession>
<keyword evidence="1" id="KW-0378">Hydrolase</keyword>
<dbReference type="InterPro" id="IPR011041">
    <property type="entry name" value="Quinoprot_gluc/sorb_DH_b-prop"/>
</dbReference>
<dbReference type="RefSeq" id="WP_167023495.1">
    <property type="nucleotide sequence ID" value="NZ_CP050177.1"/>
</dbReference>
<dbReference type="PANTHER" id="PTHR19328:SF13">
    <property type="entry name" value="HIPL1 PROTEIN"/>
    <property type="match status" value="1"/>
</dbReference>
<dbReference type="Proteomes" id="UP000501179">
    <property type="component" value="Chromosome"/>
</dbReference>
<dbReference type="AlphaFoldDB" id="A0A6G9GT57"/>
<dbReference type="InterPro" id="IPR012938">
    <property type="entry name" value="Glc/Sorbosone_DH"/>
</dbReference>
<dbReference type="Gene3D" id="2.60.40.10">
    <property type="entry name" value="Immunoglobulins"/>
    <property type="match status" value="1"/>
</dbReference>